<gene>
    <name evidence="5" type="ORF">EVAR_66968_1</name>
</gene>
<dbReference type="Pfam" id="PF00583">
    <property type="entry name" value="Acetyltransf_1"/>
    <property type="match status" value="1"/>
</dbReference>
<dbReference type="SUPFAM" id="SSF55729">
    <property type="entry name" value="Acyl-CoA N-acyltransferases (Nat)"/>
    <property type="match status" value="1"/>
</dbReference>
<dbReference type="PROSITE" id="PS51186">
    <property type="entry name" value="GNAT"/>
    <property type="match status" value="1"/>
</dbReference>
<comment type="similarity">
    <text evidence="1">Belongs to the acetyltransferase family.</text>
</comment>
<dbReference type="STRING" id="151549.A0A4C1ZVF8"/>
<dbReference type="InterPro" id="IPR051016">
    <property type="entry name" value="Diverse_Substrate_AcTransf"/>
</dbReference>
<dbReference type="InterPro" id="IPR000182">
    <property type="entry name" value="GNAT_dom"/>
</dbReference>
<evidence type="ECO:0000256" key="3">
    <source>
        <dbReference type="ARBA" id="ARBA00023315"/>
    </source>
</evidence>
<reference evidence="5 6" key="1">
    <citation type="journal article" date="2019" name="Commun. Biol.">
        <title>The bagworm genome reveals a unique fibroin gene that provides high tensile strength.</title>
        <authorList>
            <person name="Kono N."/>
            <person name="Nakamura H."/>
            <person name="Ohtoshi R."/>
            <person name="Tomita M."/>
            <person name="Numata K."/>
            <person name="Arakawa K."/>
        </authorList>
    </citation>
    <scope>NUCLEOTIDE SEQUENCE [LARGE SCALE GENOMIC DNA]</scope>
</reference>
<keyword evidence="2" id="KW-0808">Transferase</keyword>
<dbReference type="Proteomes" id="UP000299102">
    <property type="component" value="Unassembled WGS sequence"/>
</dbReference>
<protein>
    <recommendedName>
        <fullName evidence="4">N-acetyltransferase domain-containing protein</fullName>
    </recommendedName>
</protein>
<proteinExistence type="inferred from homology"/>
<evidence type="ECO:0000259" key="4">
    <source>
        <dbReference type="PROSITE" id="PS51186"/>
    </source>
</evidence>
<dbReference type="AlphaFoldDB" id="A0A4C1ZVF8"/>
<dbReference type="InterPro" id="IPR016181">
    <property type="entry name" value="Acyl_CoA_acyltransferase"/>
</dbReference>
<sequence>MEEVLVRDATKNDMQEIQQMIQELAEYEGVPTGPQLTVQELVRDSFQVPNPWFFCIVATDGSGVVLGHAMCNKAYSSWTGRAFYIEDIYVKPVARRKGVGLKLISYLCRMAVAEGVGRIDWHVLESNETALNFYRKLGARDLRITEGRAALRLDKQYIEKVASET</sequence>
<evidence type="ECO:0000313" key="5">
    <source>
        <dbReference type="EMBL" id="GBP92841.1"/>
    </source>
</evidence>
<evidence type="ECO:0000313" key="6">
    <source>
        <dbReference type="Proteomes" id="UP000299102"/>
    </source>
</evidence>
<comment type="caution">
    <text evidence="5">The sequence shown here is derived from an EMBL/GenBank/DDBJ whole genome shotgun (WGS) entry which is preliminary data.</text>
</comment>
<dbReference type="GO" id="GO:0008080">
    <property type="term" value="F:N-acetyltransferase activity"/>
    <property type="evidence" value="ECO:0007669"/>
    <property type="project" value="UniProtKB-ARBA"/>
</dbReference>
<dbReference type="PANTHER" id="PTHR10545:SF29">
    <property type="entry name" value="GH14572P-RELATED"/>
    <property type="match status" value="1"/>
</dbReference>
<name>A0A4C1ZVF8_EUMVA</name>
<feature type="domain" description="N-acetyltransferase" evidence="4">
    <location>
        <begin position="4"/>
        <end position="158"/>
    </location>
</feature>
<organism evidence="5 6">
    <name type="scientific">Eumeta variegata</name>
    <name type="common">Bagworm moth</name>
    <name type="synonym">Eumeta japonica</name>
    <dbReference type="NCBI Taxonomy" id="151549"/>
    <lineage>
        <taxon>Eukaryota</taxon>
        <taxon>Metazoa</taxon>
        <taxon>Ecdysozoa</taxon>
        <taxon>Arthropoda</taxon>
        <taxon>Hexapoda</taxon>
        <taxon>Insecta</taxon>
        <taxon>Pterygota</taxon>
        <taxon>Neoptera</taxon>
        <taxon>Endopterygota</taxon>
        <taxon>Lepidoptera</taxon>
        <taxon>Glossata</taxon>
        <taxon>Ditrysia</taxon>
        <taxon>Tineoidea</taxon>
        <taxon>Psychidae</taxon>
        <taxon>Oiketicinae</taxon>
        <taxon>Eumeta</taxon>
    </lineage>
</organism>
<dbReference type="OrthoDB" id="7305308at2759"/>
<dbReference type="Gene3D" id="3.40.630.30">
    <property type="match status" value="1"/>
</dbReference>
<dbReference type="CDD" id="cd04301">
    <property type="entry name" value="NAT_SF"/>
    <property type="match status" value="1"/>
</dbReference>
<accession>A0A4C1ZVF8</accession>
<keyword evidence="3" id="KW-0012">Acyltransferase</keyword>
<keyword evidence="6" id="KW-1185">Reference proteome</keyword>
<dbReference type="EMBL" id="BGZK01002314">
    <property type="protein sequence ID" value="GBP92841.1"/>
    <property type="molecule type" value="Genomic_DNA"/>
</dbReference>
<evidence type="ECO:0000256" key="2">
    <source>
        <dbReference type="ARBA" id="ARBA00022679"/>
    </source>
</evidence>
<evidence type="ECO:0000256" key="1">
    <source>
        <dbReference type="ARBA" id="ARBA00008694"/>
    </source>
</evidence>
<dbReference type="FunFam" id="3.40.630.30:FF:000064">
    <property type="entry name" value="GNAT family acetyltransferase"/>
    <property type="match status" value="1"/>
</dbReference>
<dbReference type="PANTHER" id="PTHR10545">
    <property type="entry name" value="DIAMINE N-ACETYLTRANSFERASE"/>
    <property type="match status" value="1"/>
</dbReference>